<sequence>MEIKIPIYNDIWMDNAVENLYRLINDSEEEIDINLDKTELTVNTNDKDGLRGILSSIIQNNRNTLIVKHKDKKTGEIKEIKKDFVLIQEGKKIDGIVAFKENIYSEPNKSTSEILDLIEKNGERTCVVCGNTFFKPYKKLQQASYPFVTKIKSLSGVRTYKDGNFYSFREYYDNFCPICYMVGILEWLDSRIIYRTFPGDKSILFLPYFDNFEDLVEFKEEYGPLLNKSERYSNIRVNLDEDKTEGTPGKFSTLLCFYEKFLLDIDYENVIGRNWAIMEVPFGSVKNIKFRMLNLTDSILGVMKELIGENEIRVYTNLIKETYFFIDNPKGAPVDWDLTRKIREKLSESFLIDDFRSFSRMLLPRKGGKVGYSSETRRNLESLIYIWRLKKMGISKESLGSIKGVGNIVAKVSKNNLSLLYKLDKTRSIEDFWSVLREISRKLIGIDIKKAKVRPTSLDELIQLLKDNEAQWTEIRDLLVVYSSMYYAIGSRGGEKK</sequence>
<accession>A0A9E5DKT8</accession>
<dbReference type="EMBL" id="JAPVER010000020">
    <property type="protein sequence ID" value="MCZ3365726.1"/>
    <property type="molecule type" value="Genomic_DNA"/>
</dbReference>
<evidence type="ECO:0000313" key="2">
    <source>
        <dbReference type="EMBL" id="MCZ3371190.1"/>
    </source>
</evidence>
<organism evidence="2">
    <name type="scientific">Methanobacterium veterum</name>
    <dbReference type="NCBI Taxonomy" id="408577"/>
    <lineage>
        <taxon>Archaea</taxon>
        <taxon>Methanobacteriati</taxon>
        <taxon>Methanobacteriota</taxon>
        <taxon>Methanomada group</taxon>
        <taxon>Methanobacteria</taxon>
        <taxon>Methanobacteriales</taxon>
        <taxon>Methanobacteriaceae</taxon>
        <taxon>Methanobacterium</taxon>
    </lineage>
</organism>
<name>A0A9E5DKT8_9EURY</name>
<dbReference type="AlphaFoldDB" id="A0A9E5DKT8"/>
<evidence type="ECO:0000313" key="1">
    <source>
        <dbReference type="EMBL" id="MCZ3365726.1"/>
    </source>
</evidence>
<dbReference type="EMBL" id="JAPVES010000024">
    <property type="protein sequence ID" value="MCZ3371190.1"/>
    <property type="molecule type" value="Genomic_DNA"/>
</dbReference>
<proteinExistence type="predicted"/>
<comment type="caution">
    <text evidence="2">The sequence shown here is derived from an EMBL/GenBank/DDBJ whole genome shotgun (WGS) entry which is preliminary data.</text>
</comment>
<reference evidence="2" key="1">
    <citation type="submission" date="2022-12" db="EMBL/GenBank/DDBJ databases">
        <title>Reclassification of two methanogenic archaea species isolated from the Kolyma lowland permafrost.</title>
        <authorList>
            <person name="Trubitsyn V.E."/>
            <person name="Rivkina E.M."/>
            <person name="Shcherbakova V.A."/>
        </authorList>
    </citation>
    <scope>NUCLEOTIDE SEQUENCE</scope>
    <source>
        <strain evidence="1">M2</strain>
        <strain evidence="2">MK4</strain>
    </source>
</reference>
<protein>
    <submittedName>
        <fullName evidence="2">Uncharacterized protein</fullName>
    </submittedName>
</protein>
<gene>
    <name evidence="2" type="ORF">O3H35_00915</name>
    <name evidence="1" type="ORF">O3H54_07500</name>
</gene>
<keyword evidence="3" id="KW-1185">Reference proteome</keyword>
<dbReference type="RefSeq" id="WP_052375809.1">
    <property type="nucleotide sequence ID" value="NZ_JAPVER010000020.1"/>
</dbReference>
<evidence type="ECO:0000313" key="3">
    <source>
        <dbReference type="Proteomes" id="UP001068021"/>
    </source>
</evidence>
<dbReference type="Proteomes" id="UP001074446">
    <property type="component" value="Unassembled WGS sequence"/>
</dbReference>
<dbReference type="Proteomes" id="UP001068021">
    <property type="component" value="Unassembled WGS sequence"/>
</dbReference>